<dbReference type="InterPro" id="IPR043502">
    <property type="entry name" value="DNA/RNA_pol_sf"/>
</dbReference>
<gene>
    <name evidence="1" type="ORF">PACLA_8A086599</name>
</gene>
<organism evidence="1 2">
    <name type="scientific">Paramuricea clavata</name>
    <name type="common">Red gorgonian</name>
    <name type="synonym">Violescent sea-whip</name>
    <dbReference type="NCBI Taxonomy" id="317549"/>
    <lineage>
        <taxon>Eukaryota</taxon>
        <taxon>Metazoa</taxon>
        <taxon>Cnidaria</taxon>
        <taxon>Anthozoa</taxon>
        <taxon>Octocorallia</taxon>
        <taxon>Malacalcyonacea</taxon>
        <taxon>Plexauridae</taxon>
        <taxon>Paramuricea</taxon>
    </lineage>
</organism>
<sequence>FVATISDPMHNHQWAYKKGHSTELLLVKMTENWRRALDNNLVVGIVFVDFRKVFDSISHPVLLRKLQELGISGDLWCWVKNYLSNRHQVTVINGCMSESMPAVKFGVPQGSVLGPILFSLLCNDLPDINISDDGDIYMYADDTTLYAFAPTQDLVAEILNKI</sequence>
<dbReference type="EMBL" id="CACRXK020004821">
    <property type="protein sequence ID" value="CAB4004158.1"/>
    <property type="molecule type" value="Genomic_DNA"/>
</dbReference>
<proteinExistence type="predicted"/>
<comment type="caution">
    <text evidence="1">The sequence shown here is derived from an EMBL/GenBank/DDBJ whole genome shotgun (WGS) entry which is preliminary data.</text>
</comment>
<name>A0A7D9IAC7_PARCT</name>
<dbReference type="AlphaFoldDB" id="A0A7D9IAC7"/>
<dbReference type="PROSITE" id="PS50878">
    <property type="entry name" value="RT_POL"/>
    <property type="match status" value="1"/>
</dbReference>
<dbReference type="PANTHER" id="PTHR33332">
    <property type="entry name" value="REVERSE TRANSCRIPTASE DOMAIN-CONTAINING PROTEIN"/>
    <property type="match status" value="1"/>
</dbReference>
<dbReference type="Pfam" id="PF00078">
    <property type="entry name" value="RVT_1"/>
    <property type="match status" value="1"/>
</dbReference>
<dbReference type="InterPro" id="IPR000477">
    <property type="entry name" value="RT_dom"/>
</dbReference>
<dbReference type="OrthoDB" id="5960351at2759"/>
<reference evidence="1" key="1">
    <citation type="submission" date="2020-04" db="EMBL/GenBank/DDBJ databases">
        <authorList>
            <person name="Alioto T."/>
            <person name="Alioto T."/>
            <person name="Gomez Garrido J."/>
        </authorList>
    </citation>
    <scope>NUCLEOTIDE SEQUENCE</scope>
    <source>
        <strain evidence="1">A484AB</strain>
    </source>
</reference>
<protein>
    <submittedName>
        <fullName evidence="1">Uncharacterized protein</fullName>
    </submittedName>
</protein>
<dbReference type="Proteomes" id="UP001152795">
    <property type="component" value="Unassembled WGS sequence"/>
</dbReference>
<feature type="non-terminal residue" evidence="1">
    <location>
        <position position="162"/>
    </location>
</feature>
<keyword evidence="2" id="KW-1185">Reference proteome</keyword>
<feature type="non-terminal residue" evidence="1">
    <location>
        <position position="1"/>
    </location>
</feature>
<dbReference type="SUPFAM" id="SSF56672">
    <property type="entry name" value="DNA/RNA polymerases"/>
    <property type="match status" value="1"/>
</dbReference>
<evidence type="ECO:0000313" key="1">
    <source>
        <dbReference type="EMBL" id="CAB4004158.1"/>
    </source>
</evidence>
<accession>A0A7D9IAC7</accession>
<evidence type="ECO:0000313" key="2">
    <source>
        <dbReference type="Proteomes" id="UP001152795"/>
    </source>
</evidence>